<dbReference type="InterPro" id="IPR036291">
    <property type="entry name" value="NAD(P)-bd_dom_sf"/>
</dbReference>
<dbReference type="InterPro" id="IPR013149">
    <property type="entry name" value="ADH-like_C"/>
</dbReference>
<keyword evidence="11" id="KW-1185">Reference proteome</keyword>
<evidence type="ECO:0000256" key="6">
    <source>
        <dbReference type="ARBA" id="ARBA00023027"/>
    </source>
</evidence>
<dbReference type="CDD" id="cd08277">
    <property type="entry name" value="liver_alcohol_DH_like"/>
    <property type="match status" value="1"/>
</dbReference>
<comment type="subunit">
    <text evidence="2">Homodimer.</text>
</comment>
<dbReference type="InterPro" id="IPR013154">
    <property type="entry name" value="ADH-like_N"/>
</dbReference>
<dbReference type="PROSITE" id="PS00059">
    <property type="entry name" value="ADH_ZINC"/>
    <property type="match status" value="1"/>
</dbReference>
<evidence type="ECO:0000259" key="9">
    <source>
        <dbReference type="SMART" id="SM00829"/>
    </source>
</evidence>
<comment type="cofactor">
    <cofactor evidence="1 8">
        <name>Zn(2+)</name>
        <dbReference type="ChEBI" id="CHEBI:29105"/>
    </cofactor>
</comment>
<name>A0ABD2XT29_9GENT</name>
<dbReference type="InterPro" id="IPR002328">
    <property type="entry name" value="ADH_Zn_CS"/>
</dbReference>
<keyword evidence="4 8" id="KW-0862">Zinc</keyword>
<keyword evidence="6" id="KW-0520">NAD</keyword>
<dbReference type="SUPFAM" id="SSF50129">
    <property type="entry name" value="GroES-like"/>
    <property type="match status" value="2"/>
</dbReference>
<comment type="similarity">
    <text evidence="7">Belongs to the zinc-containing alcohol dehydrogenase family. Class-IV subfamily.</text>
</comment>
<keyword evidence="5" id="KW-0560">Oxidoreductase</keyword>
<evidence type="ECO:0000256" key="8">
    <source>
        <dbReference type="RuleBase" id="RU361277"/>
    </source>
</evidence>
<comment type="caution">
    <text evidence="10">The sequence shown here is derived from an EMBL/GenBank/DDBJ whole genome shotgun (WGS) entry which is preliminary data.</text>
</comment>
<dbReference type="FunFam" id="3.90.180.10:FF:000067">
    <property type="entry name" value="alcohol dehydrogenase 1-like isoform X1"/>
    <property type="match status" value="1"/>
</dbReference>
<evidence type="ECO:0000313" key="11">
    <source>
        <dbReference type="Proteomes" id="UP001630127"/>
    </source>
</evidence>
<dbReference type="PANTHER" id="PTHR43880">
    <property type="entry name" value="ALCOHOL DEHYDROGENASE"/>
    <property type="match status" value="1"/>
</dbReference>
<evidence type="ECO:0000256" key="7">
    <source>
        <dbReference type="ARBA" id="ARBA00060764"/>
    </source>
</evidence>
<evidence type="ECO:0000256" key="4">
    <source>
        <dbReference type="ARBA" id="ARBA00022833"/>
    </source>
</evidence>
<evidence type="ECO:0000256" key="1">
    <source>
        <dbReference type="ARBA" id="ARBA00001947"/>
    </source>
</evidence>
<reference evidence="10 11" key="1">
    <citation type="submission" date="2024-11" db="EMBL/GenBank/DDBJ databases">
        <title>A near-complete genome assembly of Cinchona calisaya.</title>
        <authorList>
            <person name="Lian D.C."/>
            <person name="Zhao X.W."/>
            <person name="Wei L."/>
        </authorList>
    </citation>
    <scope>NUCLEOTIDE SEQUENCE [LARGE SCALE GENOMIC DNA]</scope>
    <source>
        <tissue evidence="10">Nenye</tissue>
    </source>
</reference>
<dbReference type="Proteomes" id="UP001630127">
    <property type="component" value="Unassembled WGS sequence"/>
</dbReference>
<dbReference type="GO" id="GO:0016491">
    <property type="term" value="F:oxidoreductase activity"/>
    <property type="evidence" value="ECO:0007669"/>
    <property type="project" value="UniProtKB-KW"/>
</dbReference>
<gene>
    <name evidence="10" type="ORF">ACH5RR_041151</name>
</gene>
<feature type="domain" description="Enoyl reductase (ER)" evidence="9">
    <location>
        <begin position="20"/>
        <end position="373"/>
    </location>
</feature>
<protein>
    <recommendedName>
        <fullName evidence="9">Enoyl reductase (ER) domain-containing protein</fullName>
    </recommendedName>
</protein>
<dbReference type="Gene3D" id="3.90.180.10">
    <property type="entry name" value="Medium-chain alcohol dehydrogenases, catalytic domain"/>
    <property type="match status" value="1"/>
</dbReference>
<evidence type="ECO:0000256" key="2">
    <source>
        <dbReference type="ARBA" id="ARBA00011738"/>
    </source>
</evidence>
<keyword evidence="3 8" id="KW-0479">Metal-binding</keyword>
<dbReference type="Pfam" id="PF08240">
    <property type="entry name" value="ADH_N"/>
    <property type="match status" value="1"/>
</dbReference>
<evidence type="ECO:0000256" key="3">
    <source>
        <dbReference type="ARBA" id="ARBA00022723"/>
    </source>
</evidence>
<evidence type="ECO:0000256" key="5">
    <source>
        <dbReference type="ARBA" id="ARBA00023002"/>
    </source>
</evidence>
<dbReference type="InterPro" id="IPR011032">
    <property type="entry name" value="GroES-like_sf"/>
</dbReference>
<evidence type="ECO:0000313" key="10">
    <source>
        <dbReference type="EMBL" id="KAL3498419.1"/>
    </source>
</evidence>
<dbReference type="SMART" id="SM00829">
    <property type="entry name" value="PKS_ER"/>
    <property type="match status" value="1"/>
</dbReference>
<accession>A0ABD2XT29</accession>
<sequence length="375" mass="40050">MTKSSQGVITCKAAVIWKSGEPPKVEEIQVDPPKASEVRIKMLCASLCHTDILCCNGLPVPLFPRIPGHEGVGMVESVGGNVTNLKEGDIVMPLYLGECGECLNCKSGRSNLCHKYPLGFSGLLLDGTSRMSTGGQTIYHHFSCSTWSEYIVIEAAYAAKVDPRISFPHASFLCCGFTTGFGATWREVTVEKGSTVAVLGLGAVGLGAVAGARTQGATRIIGVDINDMKREKGEAFGITEFINPKDSDKSISELIKDATGGLGVDYCYECTGVPALLNEAIDASKVGLGTIVLIGAGLKTSGEINYIPLLCGRTLKGSIYGGVRPQSDLPSIVDKCINKEIQLDELITHEVSLHEINRGFEYLKQPDCVKVVIKF</sequence>
<dbReference type="EMBL" id="JBJUIK010000017">
    <property type="protein sequence ID" value="KAL3498419.1"/>
    <property type="molecule type" value="Genomic_DNA"/>
</dbReference>
<dbReference type="GO" id="GO:0046872">
    <property type="term" value="F:metal ion binding"/>
    <property type="evidence" value="ECO:0007669"/>
    <property type="project" value="UniProtKB-KW"/>
</dbReference>
<proteinExistence type="inferred from homology"/>
<dbReference type="PANTHER" id="PTHR43880:SF38">
    <property type="entry name" value="ALCOHOL DEHYDROGENASE-RELATED"/>
    <property type="match status" value="1"/>
</dbReference>
<dbReference type="FunFam" id="3.40.50.720:FF:000003">
    <property type="entry name" value="S-(hydroxymethyl)glutathione dehydrogenase"/>
    <property type="match status" value="1"/>
</dbReference>
<dbReference type="AlphaFoldDB" id="A0ABD2XT29"/>
<dbReference type="InterPro" id="IPR020843">
    <property type="entry name" value="ER"/>
</dbReference>
<organism evidence="10 11">
    <name type="scientific">Cinchona calisaya</name>
    <dbReference type="NCBI Taxonomy" id="153742"/>
    <lineage>
        <taxon>Eukaryota</taxon>
        <taxon>Viridiplantae</taxon>
        <taxon>Streptophyta</taxon>
        <taxon>Embryophyta</taxon>
        <taxon>Tracheophyta</taxon>
        <taxon>Spermatophyta</taxon>
        <taxon>Magnoliopsida</taxon>
        <taxon>eudicotyledons</taxon>
        <taxon>Gunneridae</taxon>
        <taxon>Pentapetalae</taxon>
        <taxon>asterids</taxon>
        <taxon>lamiids</taxon>
        <taxon>Gentianales</taxon>
        <taxon>Rubiaceae</taxon>
        <taxon>Cinchonoideae</taxon>
        <taxon>Cinchoneae</taxon>
        <taxon>Cinchona</taxon>
    </lineage>
</organism>
<dbReference type="Gene3D" id="3.40.50.720">
    <property type="entry name" value="NAD(P)-binding Rossmann-like Domain"/>
    <property type="match status" value="1"/>
</dbReference>
<dbReference type="SUPFAM" id="SSF51735">
    <property type="entry name" value="NAD(P)-binding Rossmann-fold domains"/>
    <property type="match status" value="1"/>
</dbReference>
<dbReference type="Pfam" id="PF00107">
    <property type="entry name" value="ADH_zinc_N"/>
    <property type="match status" value="1"/>
</dbReference>